<dbReference type="OrthoDB" id="4336181at2"/>
<name>A0A6I4TRK2_9SPHN</name>
<keyword evidence="1" id="KW-0808">Transferase</keyword>
<dbReference type="PANTHER" id="PTHR34069">
    <property type="entry name" value="3-OXOACYL-[ACYL-CARRIER-PROTEIN] SYNTHASE 3"/>
    <property type="match status" value="1"/>
</dbReference>
<feature type="domain" description="Beta-ketoacyl-[acyl-carrier-protein] synthase III N-terminal" evidence="4">
    <location>
        <begin position="111"/>
        <end position="190"/>
    </location>
</feature>
<evidence type="ECO:0000256" key="1">
    <source>
        <dbReference type="ARBA" id="ARBA00022679"/>
    </source>
</evidence>
<reference evidence="5 6" key="1">
    <citation type="submission" date="2019-12" db="EMBL/GenBank/DDBJ databases">
        <title>Genomic-based taxomic classification of the family Erythrobacteraceae.</title>
        <authorList>
            <person name="Xu L."/>
        </authorList>
    </citation>
    <scope>NUCLEOTIDE SEQUENCE [LARGE SCALE GENOMIC DNA]</scope>
    <source>
        <strain evidence="5 6">S36</strain>
    </source>
</reference>
<feature type="domain" description="Beta-ketoacyl-[acyl-carrier-protein] synthase III C-terminal" evidence="3">
    <location>
        <begin position="243"/>
        <end position="331"/>
    </location>
</feature>
<dbReference type="Pfam" id="PF08541">
    <property type="entry name" value="ACP_syn_III_C"/>
    <property type="match status" value="1"/>
</dbReference>
<dbReference type="InterPro" id="IPR013747">
    <property type="entry name" value="ACP_syn_III_C"/>
</dbReference>
<dbReference type="EMBL" id="WTYJ01000001">
    <property type="protein sequence ID" value="MXO97939.1"/>
    <property type="molecule type" value="Genomic_DNA"/>
</dbReference>
<comment type="caution">
    <text evidence="5">The sequence shown here is derived from an EMBL/GenBank/DDBJ whole genome shotgun (WGS) entry which is preliminary data.</text>
</comment>
<evidence type="ECO:0000259" key="3">
    <source>
        <dbReference type="Pfam" id="PF08541"/>
    </source>
</evidence>
<evidence type="ECO:0000313" key="5">
    <source>
        <dbReference type="EMBL" id="MXO97939.1"/>
    </source>
</evidence>
<dbReference type="GO" id="GO:0004315">
    <property type="term" value="F:3-oxoacyl-[acyl-carrier-protein] synthase activity"/>
    <property type="evidence" value="ECO:0007669"/>
    <property type="project" value="InterPro"/>
</dbReference>
<dbReference type="SUPFAM" id="SSF53901">
    <property type="entry name" value="Thiolase-like"/>
    <property type="match status" value="1"/>
</dbReference>
<dbReference type="InterPro" id="IPR013751">
    <property type="entry name" value="ACP_syn_III_N"/>
</dbReference>
<keyword evidence="6" id="KW-1185">Reference proteome</keyword>
<protein>
    <submittedName>
        <fullName evidence="5">3-oxoacyl-ACP synthase</fullName>
    </submittedName>
</protein>
<dbReference type="AlphaFoldDB" id="A0A6I4TRK2"/>
<keyword evidence="2" id="KW-0012">Acyltransferase</keyword>
<accession>A0A6I4TRK2</accession>
<proteinExistence type="predicted"/>
<dbReference type="CDD" id="cd00830">
    <property type="entry name" value="KAS_III"/>
    <property type="match status" value="1"/>
</dbReference>
<dbReference type="Gene3D" id="3.40.47.10">
    <property type="match status" value="1"/>
</dbReference>
<sequence>MVAMEFTLAGWGTYRPRQVLTSTELDARHGQASGWTQAEFGIATRRIAAADETSSMMAATAAADAIAAAGWDPHAIDVIIGGCGVMEQPIPSTAALVQHRLGLGKSGIAAFDVNQTCLSFLVALDMAAMGIALGRWRRVLVFSADIASAGLDPANPKTRSIFGDGAAAVALEAAPSSGRGVRGLHFATHGAGHALAQLRAGGTRLRVEDGYDALLAGSRFEMDAFGIFKAAARCLPATIAAALEQAQLTRDDLDVVICHQASAPGVEHVRRLFAPRMDRVIDIFADHGNQIAASIPTALAHALDSGRIVPGMNVLLLGTAAGISAGAMVLRT</sequence>
<dbReference type="PANTHER" id="PTHR34069:SF2">
    <property type="entry name" value="BETA-KETOACYL-[ACYL-CARRIER-PROTEIN] SYNTHASE III"/>
    <property type="match status" value="1"/>
</dbReference>
<dbReference type="GO" id="GO:0006633">
    <property type="term" value="P:fatty acid biosynthetic process"/>
    <property type="evidence" value="ECO:0007669"/>
    <property type="project" value="InterPro"/>
</dbReference>
<gene>
    <name evidence="5" type="ORF">GRI97_02910</name>
</gene>
<evidence type="ECO:0000313" key="6">
    <source>
        <dbReference type="Proteomes" id="UP000469430"/>
    </source>
</evidence>
<evidence type="ECO:0000256" key="2">
    <source>
        <dbReference type="ARBA" id="ARBA00023315"/>
    </source>
</evidence>
<dbReference type="Proteomes" id="UP000469430">
    <property type="component" value="Unassembled WGS sequence"/>
</dbReference>
<dbReference type="InterPro" id="IPR016039">
    <property type="entry name" value="Thiolase-like"/>
</dbReference>
<evidence type="ECO:0000259" key="4">
    <source>
        <dbReference type="Pfam" id="PF08545"/>
    </source>
</evidence>
<organism evidence="5 6">
    <name type="scientific">Croceibacterium xixiisoli</name>
    <dbReference type="NCBI Taxonomy" id="1476466"/>
    <lineage>
        <taxon>Bacteria</taxon>
        <taxon>Pseudomonadati</taxon>
        <taxon>Pseudomonadota</taxon>
        <taxon>Alphaproteobacteria</taxon>
        <taxon>Sphingomonadales</taxon>
        <taxon>Erythrobacteraceae</taxon>
        <taxon>Croceibacterium</taxon>
    </lineage>
</organism>
<dbReference type="Pfam" id="PF08545">
    <property type="entry name" value="ACP_syn_III"/>
    <property type="match status" value="1"/>
</dbReference>
<dbReference type="GO" id="GO:0044550">
    <property type="term" value="P:secondary metabolite biosynthetic process"/>
    <property type="evidence" value="ECO:0007669"/>
    <property type="project" value="TreeGrafter"/>
</dbReference>